<dbReference type="Pfam" id="PF17820">
    <property type="entry name" value="PDZ_6"/>
    <property type="match status" value="1"/>
</dbReference>
<reference evidence="2 3" key="1">
    <citation type="submission" date="2019-03" db="EMBL/GenBank/DDBJ databases">
        <title>Genomic Encyclopedia of Type Strains, Phase IV (KMG-IV): sequencing the most valuable type-strain genomes for metagenomic binning, comparative biology and taxonomic classification.</title>
        <authorList>
            <person name="Goeker M."/>
        </authorList>
    </citation>
    <scope>NUCLEOTIDE SEQUENCE [LARGE SCALE GENOMIC DNA]</scope>
    <source>
        <strain evidence="2 3">DSM 100013</strain>
    </source>
</reference>
<organism evidence="2 3">
    <name type="scientific">Serpentinicella alkaliphila</name>
    <dbReference type="NCBI Taxonomy" id="1734049"/>
    <lineage>
        <taxon>Bacteria</taxon>
        <taxon>Bacillati</taxon>
        <taxon>Bacillota</taxon>
        <taxon>Clostridia</taxon>
        <taxon>Peptostreptococcales</taxon>
        <taxon>Natronincolaceae</taxon>
        <taxon>Serpentinicella</taxon>
    </lineage>
</organism>
<dbReference type="SUPFAM" id="SSF50156">
    <property type="entry name" value="PDZ domain-like"/>
    <property type="match status" value="1"/>
</dbReference>
<dbReference type="InterPro" id="IPR036034">
    <property type="entry name" value="PDZ_sf"/>
</dbReference>
<proteinExistence type="predicted"/>
<name>A0A4R2TB26_9FIRM</name>
<dbReference type="Gene3D" id="2.30.42.10">
    <property type="match status" value="1"/>
</dbReference>
<evidence type="ECO:0000313" key="2">
    <source>
        <dbReference type="EMBL" id="TCP99101.1"/>
    </source>
</evidence>
<dbReference type="InterPro" id="IPR001478">
    <property type="entry name" value="PDZ"/>
</dbReference>
<dbReference type="InterPro" id="IPR007549">
    <property type="entry name" value="DUF512"/>
</dbReference>
<dbReference type="Pfam" id="PF04459">
    <property type="entry name" value="DUF512"/>
    <property type="match status" value="1"/>
</dbReference>
<accession>A0A4R2TB26</accession>
<dbReference type="Gene3D" id="3.20.20.70">
    <property type="entry name" value="Aldolase class I"/>
    <property type="match status" value="1"/>
</dbReference>
<evidence type="ECO:0000313" key="3">
    <source>
        <dbReference type="Proteomes" id="UP000295504"/>
    </source>
</evidence>
<sequence length="456" mass="52280">MYNISIKLKNLKWVSYLKETNVKNIISKVYPNSIAEEVGIEVGDVLVSINGEEIEDIIEYKFFLSDEYLEIAIEKADGEIWDIEIEKDYDEDLGIEFENPTICDARSCRNKCIFCFIDQLPKDMRDSLYFKDDDSRLSFLLGNYITLTNMSDDDINKIISYRISPINISVHTTNGDLRKKMLNNKFAGKILDIIHRFSENDINMNCQIVLCPDINDKQELDKTIQDLGKYADNINSVAVVPVGLTRFREGLFNLRTFTKDEAIEVINQVVNYQKQFKKSLGRNFVHLADEFYILADIPFPPYNSYDDFHQLENGVGLVVKFQQEFYDALNRINSDKKQNKKITVVTGEIAYRIIKNLCDDLMRKVNNLNIEVIKVVNHFFGGYVTVSGLVTGQDILDALKDVDLGAKLIIPESMLKSGEEVFLDDITISDLKNRLNREVVVSSVDGAEFVKKLLND</sequence>
<dbReference type="InterPro" id="IPR045375">
    <property type="entry name" value="Put_radical_SAM-like_N"/>
</dbReference>
<dbReference type="EMBL" id="SLYC01000036">
    <property type="protein sequence ID" value="TCP99101.1"/>
    <property type="molecule type" value="Genomic_DNA"/>
</dbReference>
<keyword evidence="3" id="KW-1185">Reference proteome</keyword>
<gene>
    <name evidence="2" type="ORF">EDD79_103629</name>
</gene>
<protein>
    <submittedName>
        <fullName evidence="2">Putative radical SAM enzyme (TIGR03279 family)</fullName>
    </submittedName>
</protein>
<dbReference type="InterPro" id="IPR058240">
    <property type="entry name" value="rSAM_sf"/>
</dbReference>
<dbReference type="InterPro" id="IPR041489">
    <property type="entry name" value="PDZ_6"/>
</dbReference>
<feature type="domain" description="PDZ" evidence="1">
    <location>
        <begin position="25"/>
        <end position="57"/>
    </location>
</feature>
<dbReference type="InterPro" id="IPR013785">
    <property type="entry name" value="Aldolase_TIM"/>
</dbReference>
<dbReference type="PROSITE" id="PS50106">
    <property type="entry name" value="PDZ"/>
    <property type="match status" value="1"/>
</dbReference>
<dbReference type="SUPFAM" id="SSF102114">
    <property type="entry name" value="Radical SAM enzymes"/>
    <property type="match status" value="1"/>
</dbReference>
<dbReference type="Pfam" id="PF19238">
    <property type="entry name" value="Radical_SAM_2"/>
    <property type="match status" value="1"/>
</dbReference>
<dbReference type="Proteomes" id="UP000295504">
    <property type="component" value="Unassembled WGS sequence"/>
</dbReference>
<dbReference type="AlphaFoldDB" id="A0A4R2TB26"/>
<evidence type="ECO:0000259" key="1">
    <source>
        <dbReference type="PROSITE" id="PS50106"/>
    </source>
</evidence>
<comment type="caution">
    <text evidence="2">The sequence shown here is derived from an EMBL/GenBank/DDBJ whole genome shotgun (WGS) entry which is preliminary data.</text>
</comment>